<keyword evidence="1" id="KW-0472">Membrane</keyword>
<keyword evidence="1" id="KW-0812">Transmembrane</keyword>
<sequence length="118" mass="13382">SDDQFIKSKGNHGSHLPSPEEIEWRLFKSVVKKRIKEESIAINLIYDQELARANFSQAGLAVSLSPQEASMLHISVIFTIILLFQIKSSLNKLRRKTTPILPDSSDFDIPDLYLTDVK</sequence>
<protein>
    <submittedName>
        <fullName evidence="2">Uncharacterized protein</fullName>
    </submittedName>
</protein>
<evidence type="ECO:0000313" key="3">
    <source>
        <dbReference type="Proteomes" id="UP000663836"/>
    </source>
</evidence>
<dbReference type="EMBL" id="CAJOBD010016034">
    <property type="protein sequence ID" value="CAF4212933.1"/>
    <property type="molecule type" value="Genomic_DNA"/>
</dbReference>
<dbReference type="AlphaFoldDB" id="A0A820BX25"/>
<evidence type="ECO:0000313" key="2">
    <source>
        <dbReference type="EMBL" id="CAF4212933.1"/>
    </source>
</evidence>
<organism evidence="2 3">
    <name type="scientific">Rotaria sordida</name>
    <dbReference type="NCBI Taxonomy" id="392033"/>
    <lineage>
        <taxon>Eukaryota</taxon>
        <taxon>Metazoa</taxon>
        <taxon>Spiralia</taxon>
        <taxon>Gnathifera</taxon>
        <taxon>Rotifera</taxon>
        <taxon>Eurotatoria</taxon>
        <taxon>Bdelloidea</taxon>
        <taxon>Philodinida</taxon>
        <taxon>Philodinidae</taxon>
        <taxon>Rotaria</taxon>
    </lineage>
</organism>
<comment type="caution">
    <text evidence="2">The sequence shown here is derived from an EMBL/GenBank/DDBJ whole genome shotgun (WGS) entry which is preliminary data.</text>
</comment>
<accession>A0A820BX25</accession>
<evidence type="ECO:0000256" key="1">
    <source>
        <dbReference type="SAM" id="Phobius"/>
    </source>
</evidence>
<gene>
    <name evidence="2" type="ORF">JBS370_LOCUS37079</name>
</gene>
<feature type="transmembrane region" description="Helical" evidence="1">
    <location>
        <begin position="69"/>
        <end position="86"/>
    </location>
</feature>
<reference evidence="2" key="1">
    <citation type="submission" date="2021-02" db="EMBL/GenBank/DDBJ databases">
        <authorList>
            <person name="Nowell W R."/>
        </authorList>
    </citation>
    <scope>NUCLEOTIDE SEQUENCE</scope>
</reference>
<keyword evidence="1" id="KW-1133">Transmembrane helix</keyword>
<name>A0A820BX25_9BILA</name>
<proteinExistence type="predicted"/>
<dbReference type="Proteomes" id="UP000663836">
    <property type="component" value="Unassembled WGS sequence"/>
</dbReference>
<feature type="non-terminal residue" evidence="2">
    <location>
        <position position="1"/>
    </location>
</feature>